<name>A0AAJ0LWE0_9PEZI</name>
<dbReference type="CDD" id="cd18577">
    <property type="entry name" value="ABC_6TM_Pgp_ABCB1_D1_like"/>
    <property type="match status" value="1"/>
</dbReference>
<feature type="transmembrane region" description="Helical" evidence="11">
    <location>
        <begin position="44"/>
        <end position="66"/>
    </location>
</feature>
<keyword evidence="5" id="KW-0677">Repeat</keyword>
<dbReference type="PANTHER" id="PTHR43394:SF11">
    <property type="entry name" value="ATP-BINDING CASSETTE TRANSPORTER"/>
    <property type="match status" value="1"/>
</dbReference>
<organism evidence="14 15">
    <name type="scientific">Extremus antarcticus</name>
    <dbReference type="NCBI Taxonomy" id="702011"/>
    <lineage>
        <taxon>Eukaryota</taxon>
        <taxon>Fungi</taxon>
        <taxon>Dikarya</taxon>
        <taxon>Ascomycota</taxon>
        <taxon>Pezizomycotina</taxon>
        <taxon>Dothideomycetes</taxon>
        <taxon>Dothideomycetidae</taxon>
        <taxon>Mycosphaerellales</taxon>
        <taxon>Extremaceae</taxon>
        <taxon>Extremus</taxon>
    </lineage>
</organism>
<evidence type="ECO:0000256" key="4">
    <source>
        <dbReference type="ARBA" id="ARBA00022692"/>
    </source>
</evidence>
<dbReference type="InterPro" id="IPR003439">
    <property type="entry name" value="ABC_transporter-like_ATP-bd"/>
</dbReference>
<evidence type="ECO:0000313" key="15">
    <source>
        <dbReference type="Proteomes" id="UP001271007"/>
    </source>
</evidence>
<evidence type="ECO:0000256" key="10">
    <source>
        <dbReference type="SAM" id="MobiDB-lite"/>
    </source>
</evidence>
<evidence type="ECO:0000256" key="6">
    <source>
        <dbReference type="ARBA" id="ARBA00022741"/>
    </source>
</evidence>
<evidence type="ECO:0000259" key="12">
    <source>
        <dbReference type="PROSITE" id="PS50893"/>
    </source>
</evidence>
<proteinExistence type="inferred from homology"/>
<dbReference type="GO" id="GO:0016887">
    <property type="term" value="F:ATP hydrolysis activity"/>
    <property type="evidence" value="ECO:0007669"/>
    <property type="project" value="InterPro"/>
</dbReference>
<evidence type="ECO:0008006" key="16">
    <source>
        <dbReference type="Google" id="ProtNLM"/>
    </source>
</evidence>
<comment type="subcellular location">
    <subcellularLocation>
        <location evidence="1">Membrane</location>
        <topology evidence="1">Multi-pass membrane protein</topology>
    </subcellularLocation>
</comment>
<feature type="domain" description="ABC transmembrane type-1" evidence="13">
    <location>
        <begin position="46"/>
        <end position="334"/>
    </location>
</feature>
<evidence type="ECO:0000256" key="5">
    <source>
        <dbReference type="ARBA" id="ARBA00022737"/>
    </source>
</evidence>
<dbReference type="FunFam" id="3.40.50.300:FF:000251">
    <property type="entry name" value="ABC transporter B family member 19"/>
    <property type="match status" value="1"/>
</dbReference>
<evidence type="ECO:0000256" key="11">
    <source>
        <dbReference type="SAM" id="Phobius"/>
    </source>
</evidence>
<keyword evidence="15" id="KW-1185">Reference proteome</keyword>
<dbReference type="CDD" id="cd03249">
    <property type="entry name" value="ABC_MTABC3_MDL1_MDL2"/>
    <property type="match status" value="1"/>
</dbReference>
<keyword evidence="6" id="KW-0547">Nucleotide-binding</keyword>
<evidence type="ECO:0000256" key="1">
    <source>
        <dbReference type="ARBA" id="ARBA00004141"/>
    </source>
</evidence>
<dbReference type="SUPFAM" id="SSF52540">
    <property type="entry name" value="P-loop containing nucleoside triphosphate hydrolases"/>
    <property type="match status" value="1"/>
</dbReference>
<gene>
    <name evidence="14" type="ORF">LTR09_001847</name>
</gene>
<evidence type="ECO:0000256" key="9">
    <source>
        <dbReference type="ARBA" id="ARBA00023136"/>
    </source>
</evidence>
<feature type="transmembrane region" description="Helical" evidence="11">
    <location>
        <begin position="116"/>
        <end position="140"/>
    </location>
</feature>
<reference evidence="14" key="1">
    <citation type="submission" date="2023-04" db="EMBL/GenBank/DDBJ databases">
        <title>Black Yeasts Isolated from many extreme environments.</title>
        <authorList>
            <person name="Coleine C."/>
            <person name="Stajich J.E."/>
            <person name="Selbmann L."/>
        </authorList>
    </citation>
    <scope>NUCLEOTIDE SEQUENCE</scope>
    <source>
        <strain evidence="14">CCFEE 5312</strain>
    </source>
</reference>
<dbReference type="PROSITE" id="PS00211">
    <property type="entry name" value="ABC_TRANSPORTER_1"/>
    <property type="match status" value="1"/>
</dbReference>
<evidence type="ECO:0000256" key="7">
    <source>
        <dbReference type="ARBA" id="ARBA00022840"/>
    </source>
</evidence>
<dbReference type="PROSITE" id="PS50929">
    <property type="entry name" value="ABC_TM1F"/>
    <property type="match status" value="1"/>
</dbReference>
<dbReference type="Gene3D" id="1.20.1560.10">
    <property type="entry name" value="ABC transporter type 1, transmembrane domain"/>
    <property type="match status" value="2"/>
</dbReference>
<evidence type="ECO:0000256" key="2">
    <source>
        <dbReference type="ARBA" id="ARBA00007577"/>
    </source>
</evidence>
<dbReference type="Pfam" id="PF00664">
    <property type="entry name" value="ABC_membrane"/>
    <property type="match status" value="1"/>
</dbReference>
<protein>
    <recommendedName>
        <fullName evidence="16">ABC transporter</fullName>
    </recommendedName>
</protein>
<dbReference type="InterPro" id="IPR017871">
    <property type="entry name" value="ABC_transporter-like_CS"/>
</dbReference>
<sequence length="708" mass="77338">MAVKKKNNAVEADSNSEQDKPEAKPGFDSYLRVFTYADNIGRGLYAISFIAAIAAGTTLPLMNIVFGSFVTTFTRFASGNISPAGYMRQVEKLAYVMKSFKESVSLSGLTYLRSLYFVYLFIAKFALTYIHTVCVSLAAIRTTKALRVHFLQSLLRQEIAFFESKDIGSPSIKVTTNGNIINNGISEKLTLTISNLALFFSAFVVAFAVQWKLTLITIGIIPVLFVAVGSVFALDAPIEARVMAAYTRAALLAEEVFSTIPTVHAFWLQPLMAQRYDSHLGDAEREGMKKSPIFGEGSVIFALVLAATSVQSIAFQTMVVSKAVTAAGELFAVIDRESAIDSQSGTGLRPDTCRGNIEVRDLCFAYPSRPDSRVLNHLTVNIPANKTTALVGASGCGKSTIVGLLERWYDYLEGAIYLDGVNIREVDVKWLRTKIRLVQQEPVLFSGTVFDNVCHGLIGTEHEHASDEHKMELVRDACQAAFAHDFIEQLPNGYFAELGDRARMLSGGQKQRIAIARAIISNPPVLLLDEATSALDPRAEKVVQKALDNVSKSRTTLVIAHKLSTVQKADNIAVMAQGAVIEQGTSASLMELNGAYARLVRAQNLEQGAAGEGLHSTEVPPGDGDAHDMSDAMQEKLAPRATNESSGKDVQYDESGETLFREGMNYSLLKCLFLLVREQRRLWPLYFVLGVASLCAGELQSIENERSC</sequence>
<dbReference type="GO" id="GO:0005743">
    <property type="term" value="C:mitochondrial inner membrane"/>
    <property type="evidence" value="ECO:0007669"/>
    <property type="project" value="TreeGrafter"/>
</dbReference>
<dbReference type="InterPro" id="IPR039421">
    <property type="entry name" value="Type_1_exporter"/>
</dbReference>
<evidence type="ECO:0000256" key="3">
    <source>
        <dbReference type="ARBA" id="ARBA00022448"/>
    </source>
</evidence>
<evidence type="ECO:0000256" key="8">
    <source>
        <dbReference type="ARBA" id="ARBA00022989"/>
    </source>
</evidence>
<keyword evidence="7" id="KW-0067">ATP-binding</keyword>
<evidence type="ECO:0000259" key="13">
    <source>
        <dbReference type="PROSITE" id="PS50929"/>
    </source>
</evidence>
<feature type="region of interest" description="Disordered" evidence="10">
    <location>
        <begin position="1"/>
        <end position="23"/>
    </location>
</feature>
<dbReference type="PANTHER" id="PTHR43394">
    <property type="entry name" value="ATP-DEPENDENT PERMEASE MDL1, MITOCHONDRIAL"/>
    <property type="match status" value="1"/>
</dbReference>
<comment type="caution">
    <text evidence="14">The sequence shown here is derived from an EMBL/GenBank/DDBJ whole genome shotgun (WGS) entry which is preliminary data.</text>
</comment>
<dbReference type="PROSITE" id="PS50893">
    <property type="entry name" value="ABC_TRANSPORTER_2"/>
    <property type="match status" value="1"/>
</dbReference>
<comment type="similarity">
    <text evidence="2">Belongs to the ABC transporter superfamily. ABCB family. Multidrug resistance exporter (TC 3.A.1.201) subfamily.</text>
</comment>
<accession>A0AAJ0LWE0</accession>
<dbReference type="SUPFAM" id="SSF90123">
    <property type="entry name" value="ABC transporter transmembrane region"/>
    <property type="match status" value="1"/>
</dbReference>
<keyword evidence="4 11" id="KW-0812">Transmembrane</keyword>
<keyword evidence="9 11" id="KW-0472">Membrane</keyword>
<dbReference type="Gene3D" id="3.40.50.300">
    <property type="entry name" value="P-loop containing nucleotide triphosphate hydrolases"/>
    <property type="match status" value="1"/>
</dbReference>
<evidence type="ECO:0000313" key="14">
    <source>
        <dbReference type="EMBL" id="KAK3057663.1"/>
    </source>
</evidence>
<keyword evidence="3" id="KW-0813">Transport</keyword>
<feature type="transmembrane region" description="Helical" evidence="11">
    <location>
        <begin position="215"/>
        <end position="234"/>
    </location>
</feature>
<dbReference type="SMART" id="SM00382">
    <property type="entry name" value="AAA"/>
    <property type="match status" value="1"/>
</dbReference>
<dbReference type="GO" id="GO:0015421">
    <property type="term" value="F:ABC-type oligopeptide transporter activity"/>
    <property type="evidence" value="ECO:0007669"/>
    <property type="project" value="TreeGrafter"/>
</dbReference>
<feature type="transmembrane region" description="Helical" evidence="11">
    <location>
        <begin position="189"/>
        <end position="209"/>
    </location>
</feature>
<keyword evidence="8 11" id="KW-1133">Transmembrane helix</keyword>
<dbReference type="InterPro" id="IPR027417">
    <property type="entry name" value="P-loop_NTPase"/>
</dbReference>
<feature type="domain" description="ABC transporter" evidence="12">
    <location>
        <begin position="357"/>
        <end position="602"/>
    </location>
</feature>
<feature type="transmembrane region" description="Helical" evidence="11">
    <location>
        <begin position="293"/>
        <end position="315"/>
    </location>
</feature>
<dbReference type="InterPro" id="IPR011527">
    <property type="entry name" value="ABC1_TM_dom"/>
</dbReference>
<dbReference type="Proteomes" id="UP001271007">
    <property type="component" value="Unassembled WGS sequence"/>
</dbReference>
<dbReference type="GO" id="GO:0005524">
    <property type="term" value="F:ATP binding"/>
    <property type="evidence" value="ECO:0007669"/>
    <property type="project" value="UniProtKB-KW"/>
</dbReference>
<feature type="region of interest" description="Disordered" evidence="10">
    <location>
        <begin position="610"/>
        <end position="629"/>
    </location>
</feature>
<dbReference type="InterPro" id="IPR036640">
    <property type="entry name" value="ABC1_TM_sf"/>
</dbReference>
<dbReference type="AlphaFoldDB" id="A0AAJ0LWE0"/>
<dbReference type="EMBL" id="JAWDJX010000003">
    <property type="protein sequence ID" value="KAK3057663.1"/>
    <property type="molecule type" value="Genomic_DNA"/>
</dbReference>
<dbReference type="Pfam" id="PF00005">
    <property type="entry name" value="ABC_tran"/>
    <property type="match status" value="1"/>
</dbReference>
<dbReference type="InterPro" id="IPR003593">
    <property type="entry name" value="AAA+_ATPase"/>
</dbReference>
<dbReference type="GO" id="GO:0090374">
    <property type="term" value="P:oligopeptide export from mitochondrion"/>
    <property type="evidence" value="ECO:0007669"/>
    <property type="project" value="TreeGrafter"/>
</dbReference>